<accession>A0A2H0VDX9</accession>
<sequence>MSESDDVYELCFSAIGMTREGQEVRDQVLAHYRVRVVPAQHLCPTCGQNNAETHAVEILGVFDEITQQSIGWETGVGAMVAWKICTAHKNGKPICRTPACLEDLKFQLSLTAAS</sequence>
<protein>
    <submittedName>
        <fullName evidence="1">Uncharacterized protein</fullName>
    </submittedName>
</protein>
<reference evidence="2" key="1">
    <citation type="submission" date="2017-09" db="EMBL/GenBank/DDBJ databases">
        <title>Depth-based differentiation of microbial function through sediment-hosted aquifers and enrichment of novel symbionts in the deep terrestrial subsurface.</title>
        <authorList>
            <person name="Probst A.J."/>
            <person name="Ladd B."/>
            <person name="Jarett J.K."/>
            <person name="Geller-Mcgrath D.E."/>
            <person name="Sieber C.M.K."/>
            <person name="Emerson J.B."/>
            <person name="Anantharaman K."/>
            <person name="Thomas B.C."/>
            <person name="Malmstrom R."/>
            <person name="Stieglmeier M."/>
            <person name="Klingl A."/>
            <person name="Woyke T."/>
            <person name="Ryan C.M."/>
            <person name="Banfield J.F."/>
        </authorList>
    </citation>
    <scope>NUCLEOTIDE SEQUENCE [LARGE SCALE GENOMIC DNA]</scope>
</reference>
<name>A0A2H0VDX9_9BACT</name>
<dbReference type="AlphaFoldDB" id="A0A2H0VDX9"/>
<gene>
    <name evidence="1" type="ORF">COT91_02155</name>
</gene>
<dbReference type="EMBL" id="PFAJ01000029">
    <property type="protein sequence ID" value="PIR97312.1"/>
    <property type="molecule type" value="Genomic_DNA"/>
</dbReference>
<evidence type="ECO:0000313" key="2">
    <source>
        <dbReference type="Proteomes" id="UP000230557"/>
    </source>
</evidence>
<evidence type="ECO:0000313" key="1">
    <source>
        <dbReference type="EMBL" id="PIR97312.1"/>
    </source>
</evidence>
<organism evidence="1 2">
    <name type="scientific">Candidatus Doudnabacteria bacterium CG10_big_fil_rev_8_21_14_0_10_41_10</name>
    <dbReference type="NCBI Taxonomy" id="1974551"/>
    <lineage>
        <taxon>Bacteria</taxon>
        <taxon>Candidatus Doudnaibacteriota</taxon>
    </lineage>
</organism>
<proteinExistence type="predicted"/>
<comment type="caution">
    <text evidence="1">The sequence shown here is derived from an EMBL/GenBank/DDBJ whole genome shotgun (WGS) entry which is preliminary data.</text>
</comment>
<dbReference type="Proteomes" id="UP000230557">
    <property type="component" value="Unassembled WGS sequence"/>
</dbReference>